<proteinExistence type="predicted"/>
<dbReference type="AlphaFoldDB" id="A0A0A9F8C7"/>
<organism evidence="1">
    <name type="scientific">Arundo donax</name>
    <name type="common">Giant reed</name>
    <name type="synonym">Donax arundinaceus</name>
    <dbReference type="NCBI Taxonomy" id="35708"/>
    <lineage>
        <taxon>Eukaryota</taxon>
        <taxon>Viridiplantae</taxon>
        <taxon>Streptophyta</taxon>
        <taxon>Embryophyta</taxon>
        <taxon>Tracheophyta</taxon>
        <taxon>Spermatophyta</taxon>
        <taxon>Magnoliopsida</taxon>
        <taxon>Liliopsida</taxon>
        <taxon>Poales</taxon>
        <taxon>Poaceae</taxon>
        <taxon>PACMAD clade</taxon>
        <taxon>Arundinoideae</taxon>
        <taxon>Arundineae</taxon>
        <taxon>Arundo</taxon>
    </lineage>
</organism>
<dbReference type="EMBL" id="GBRH01190427">
    <property type="protein sequence ID" value="JAE07469.1"/>
    <property type="molecule type" value="Transcribed_RNA"/>
</dbReference>
<protein>
    <submittedName>
        <fullName evidence="1">Uncharacterized protein</fullName>
    </submittedName>
</protein>
<evidence type="ECO:0000313" key="1">
    <source>
        <dbReference type="EMBL" id="JAE07469.1"/>
    </source>
</evidence>
<accession>A0A0A9F8C7</accession>
<reference evidence="1" key="2">
    <citation type="journal article" date="2015" name="Data Brief">
        <title>Shoot transcriptome of the giant reed, Arundo donax.</title>
        <authorList>
            <person name="Barrero R.A."/>
            <person name="Guerrero F.D."/>
            <person name="Moolhuijzen P."/>
            <person name="Goolsby J.A."/>
            <person name="Tidwell J."/>
            <person name="Bellgard S.E."/>
            <person name="Bellgard M.I."/>
        </authorList>
    </citation>
    <scope>NUCLEOTIDE SEQUENCE</scope>
    <source>
        <tissue evidence="1">Shoot tissue taken approximately 20 cm above the soil surface</tissue>
    </source>
</reference>
<name>A0A0A9F8C7_ARUDO</name>
<reference evidence="1" key="1">
    <citation type="submission" date="2014-09" db="EMBL/GenBank/DDBJ databases">
        <authorList>
            <person name="Magalhaes I.L.F."/>
            <person name="Oliveira U."/>
            <person name="Santos F.R."/>
            <person name="Vidigal T.H.D.A."/>
            <person name="Brescovit A.D."/>
            <person name="Santos A.J."/>
        </authorList>
    </citation>
    <scope>NUCLEOTIDE SEQUENCE</scope>
    <source>
        <tissue evidence="1">Shoot tissue taken approximately 20 cm above the soil surface</tissue>
    </source>
</reference>
<sequence>MIGLNGPFDPMLRFGTAVFPYQSPNQSMSTRHRIIASHIITDERNK</sequence>